<reference evidence="2" key="1">
    <citation type="submission" date="2018-05" db="EMBL/GenBank/DDBJ databases">
        <authorList>
            <person name="Lanie J.A."/>
            <person name="Ng W.-L."/>
            <person name="Kazmierczak K.M."/>
            <person name="Andrzejewski T.M."/>
            <person name="Davidsen T.M."/>
            <person name="Wayne K.J."/>
            <person name="Tettelin H."/>
            <person name="Glass J.I."/>
            <person name="Rusch D."/>
            <person name="Podicherti R."/>
            <person name="Tsui H.-C.T."/>
            <person name="Winkler M.E."/>
        </authorList>
    </citation>
    <scope>NUCLEOTIDE SEQUENCE</scope>
</reference>
<dbReference type="InterPro" id="IPR050464">
    <property type="entry name" value="Zeta_carotene_desat/Oxidored"/>
</dbReference>
<protein>
    <recommendedName>
        <fullName evidence="1">Amine oxidase domain-containing protein</fullName>
    </recommendedName>
</protein>
<dbReference type="PANTHER" id="PTHR42923">
    <property type="entry name" value="PROTOPORPHYRINOGEN OXIDASE"/>
    <property type="match status" value="1"/>
</dbReference>
<dbReference type="GO" id="GO:0016491">
    <property type="term" value="F:oxidoreductase activity"/>
    <property type="evidence" value="ECO:0007669"/>
    <property type="project" value="InterPro"/>
</dbReference>
<evidence type="ECO:0000313" key="2">
    <source>
        <dbReference type="EMBL" id="SVC03524.1"/>
    </source>
</evidence>
<accession>A0A382IUM2</accession>
<dbReference type="SUPFAM" id="SSF51905">
    <property type="entry name" value="FAD/NAD(P)-binding domain"/>
    <property type="match status" value="1"/>
</dbReference>
<proteinExistence type="predicted"/>
<dbReference type="InterPro" id="IPR002937">
    <property type="entry name" value="Amino_oxidase"/>
</dbReference>
<gene>
    <name evidence="2" type="ORF">METZ01_LOCUS256378</name>
</gene>
<feature type="non-terminal residue" evidence="2">
    <location>
        <position position="270"/>
    </location>
</feature>
<dbReference type="PANTHER" id="PTHR42923:SF47">
    <property type="entry name" value="BLR3003 PROTEIN"/>
    <property type="match status" value="1"/>
</dbReference>
<dbReference type="Pfam" id="PF01593">
    <property type="entry name" value="Amino_oxidase"/>
    <property type="match status" value="1"/>
</dbReference>
<sequence>MAGISAACALVDQSVSVTLLEKRPFLGGRAFSFVDGETGQEVDNGQHVYLGCCTAYTGFLQQLGISNRTMLQQRLRVPVVDNSGKVGVFSTAPLLPAPLHLLPSFLAFPHLNMRDKLRALSAIVRIHRINRVQRREELEALTFEEWLKKYGQSKRSCDVLWNLLTLPVLNDSISDVSAYMGIMAFQEGFLRERNSANIGYSRVGLTELISDAAKNYITHGGGHVLSGHTANNVIISNGNAYGVDIGSQVIPADAVVVAVPWDILPTLLPP</sequence>
<dbReference type="InterPro" id="IPR036188">
    <property type="entry name" value="FAD/NAD-bd_sf"/>
</dbReference>
<dbReference type="Gene3D" id="3.50.50.60">
    <property type="entry name" value="FAD/NAD(P)-binding domain"/>
    <property type="match status" value="1"/>
</dbReference>
<evidence type="ECO:0000259" key="1">
    <source>
        <dbReference type="Pfam" id="PF01593"/>
    </source>
</evidence>
<feature type="domain" description="Amine oxidase" evidence="1">
    <location>
        <begin position="1"/>
        <end position="265"/>
    </location>
</feature>
<dbReference type="EMBL" id="UINC01069838">
    <property type="protein sequence ID" value="SVC03524.1"/>
    <property type="molecule type" value="Genomic_DNA"/>
</dbReference>
<organism evidence="2">
    <name type="scientific">marine metagenome</name>
    <dbReference type="NCBI Taxonomy" id="408172"/>
    <lineage>
        <taxon>unclassified sequences</taxon>
        <taxon>metagenomes</taxon>
        <taxon>ecological metagenomes</taxon>
    </lineage>
</organism>
<dbReference type="AlphaFoldDB" id="A0A382IUM2"/>
<name>A0A382IUM2_9ZZZZ</name>